<dbReference type="PANTHER" id="PTHR30572:SF4">
    <property type="entry name" value="ABC TRANSPORTER PERMEASE YTRF"/>
    <property type="match status" value="1"/>
</dbReference>
<keyword evidence="3 7" id="KW-0812">Transmembrane</keyword>
<feature type="domain" description="ABC3 transporter permease C-terminal" evidence="8">
    <location>
        <begin position="680"/>
        <end position="792"/>
    </location>
</feature>
<evidence type="ECO:0000313" key="9">
    <source>
        <dbReference type="EMBL" id="ODM06025.1"/>
    </source>
</evidence>
<dbReference type="InterPro" id="IPR050250">
    <property type="entry name" value="Macrolide_Exporter_MacB"/>
</dbReference>
<sequence>MLKNLNAGIIRRLAANSLKSDKKRNLFLIITIAFSACLMLTLSLKILGENTKVNRYMRGRYQTVFNDLSEQEIRELRERPEVEASGRKKGLCTPRIKDYTLNVEYADQSAASLLTYGNITGSWPEAEEEVAVEEAYLEHLGLPAVPGQILPLDLGDGSVRDYTVSGVLMGENETRVYKVIVSEAYMQTVFDGNPRYDMYIRLKDTENDNMEILKDKVRAFAAANGVAENKVFYSSTYFSLGEDLPIEKILAILFCCVLIVIATSLVIYSLFYISVIAKTQEYGRLRVIGTTKKQIRRLVRKEGMFLSGIAIPAGLVLGCILGFLLVPEGWKWSISLLFVIVIGVITEAAVMISIRTPVKIASSVSPVEAVRISAAEENRKTGKRKRRKMTPLNLAILNFSRNKRKAVLTLTSLGFTGILLMCAAAYLSSVDADAMSRSDFGFGCARLELEQSDAGSSADEEGLTDYYTRIQQNNPLDEKLLQTVKQIDGVTDVLIFKGCKSDMIFPEMNDYVRANPDELSFRNIGLTREQMEAYSGYLTEGTMDYDTLVQNNGILIADSDNLIGRYYGYTAKLGDRIQIKTDSGDTVEFQVMGVLRGLRLGIDVPFFYMPDACLPLLKSTVTNFNTHFMLVGDQENEEKIEEAIIGQMEEWNDVEITFLSDIRRQMSVMLDQMKLPLYGLVGFIAIFGLLNLINTLLTNVVTRRQEFGILQSVGMSGKQLSAMLKAECFLYVSGTLFLTLTLGTLAAWILCRVFDQLGTFGKLVFHFPFLPIFIFTALLLVIQVFFSLWAVNYCGKESLVQRIKTE</sequence>
<proteinExistence type="inferred from homology"/>
<gene>
    <name evidence="9" type="ORF">BEI61_01914</name>
</gene>
<evidence type="ECO:0000256" key="7">
    <source>
        <dbReference type="SAM" id="Phobius"/>
    </source>
</evidence>
<evidence type="ECO:0000256" key="6">
    <source>
        <dbReference type="ARBA" id="ARBA00038076"/>
    </source>
</evidence>
<feature type="transmembrane region" description="Helical" evidence="7">
    <location>
        <begin position="406"/>
        <end position="427"/>
    </location>
</feature>
<dbReference type="GO" id="GO:0005886">
    <property type="term" value="C:plasma membrane"/>
    <property type="evidence" value="ECO:0007669"/>
    <property type="project" value="UniProtKB-SubCell"/>
</dbReference>
<name>A0A1E3AB78_9FIRM</name>
<evidence type="ECO:0000256" key="1">
    <source>
        <dbReference type="ARBA" id="ARBA00004651"/>
    </source>
</evidence>
<feature type="domain" description="ABC3 transporter permease C-terminal" evidence="8">
    <location>
        <begin position="257"/>
        <end position="353"/>
    </location>
</feature>
<dbReference type="Pfam" id="PF02687">
    <property type="entry name" value="FtsX"/>
    <property type="match status" value="2"/>
</dbReference>
<evidence type="ECO:0000259" key="8">
    <source>
        <dbReference type="Pfam" id="PF02687"/>
    </source>
</evidence>
<reference evidence="9 10" key="1">
    <citation type="submission" date="2016-07" db="EMBL/GenBank/DDBJ databases">
        <title>Characterization of isolates of Eisenbergiella tayi derived from blood cultures, using whole genome sequencing.</title>
        <authorList>
            <person name="Burdz T."/>
            <person name="Wiebe D."/>
            <person name="Huynh C."/>
            <person name="Bernard K."/>
        </authorList>
    </citation>
    <scope>NUCLEOTIDE SEQUENCE [LARGE SCALE GENOMIC DNA]</scope>
    <source>
        <strain evidence="9 10">NML 110608</strain>
    </source>
</reference>
<feature type="transmembrane region" description="Helical" evidence="7">
    <location>
        <begin position="770"/>
        <end position="794"/>
    </location>
</feature>
<feature type="transmembrane region" description="Helical" evidence="7">
    <location>
        <begin position="332"/>
        <end position="354"/>
    </location>
</feature>
<dbReference type="EMBL" id="MCGH01000002">
    <property type="protein sequence ID" value="ODM06025.1"/>
    <property type="molecule type" value="Genomic_DNA"/>
</dbReference>
<dbReference type="GO" id="GO:0022857">
    <property type="term" value="F:transmembrane transporter activity"/>
    <property type="evidence" value="ECO:0007669"/>
    <property type="project" value="TreeGrafter"/>
</dbReference>
<feature type="transmembrane region" description="Helical" evidence="7">
    <location>
        <begin position="675"/>
        <end position="697"/>
    </location>
</feature>
<feature type="transmembrane region" description="Helical" evidence="7">
    <location>
        <begin position="249"/>
        <end position="276"/>
    </location>
</feature>
<evidence type="ECO:0000256" key="5">
    <source>
        <dbReference type="ARBA" id="ARBA00023136"/>
    </source>
</evidence>
<keyword evidence="4 7" id="KW-1133">Transmembrane helix</keyword>
<dbReference type="RefSeq" id="WP_069152109.1">
    <property type="nucleotide sequence ID" value="NZ_MCGH01000002.1"/>
</dbReference>
<comment type="caution">
    <text evidence="9">The sequence shown here is derived from an EMBL/GenBank/DDBJ whole genome shotgun (WGS) entry which is preliminary data.</text>
</comment>
<evidence type="ECO:0000313" key="10">
    <source>
        <dbReference type="Proteomes" id="UP000094067"/>
    </source>
</evidence>
<evidence type="ECO:0000256" key="2">
    <source>
        <dbReference type="ARBA" id="ARBA00022475"/>
    </source>
</evidence>
<feature type="transmembrane region" description="Helical" evidence="7">
    <location>
        <begin position="303"/>
        <end position="326"/>
    </location>
</feature>
<dbReference type="AlphaFoldDB" id="A0A1E3AB78"/>
<accession>A0A1E3AB78</accession>
<keyword evidence="2" id="KW-1003">Cell membrane</keyword>
<evidence type="ECO:0000256" key="4">
    <source>
        <dbReference type="ARBA" id="ARBA00022989"/>
    </source>
</evidence>
<keyword evidence="5 7" id="KW-0472">Membrane</keyword>
<dbReference type="PANTHER" id="PTHR30572">
    <property type="entry name" value="MEMBRANE COMPONENT OF TRANSPORTER-RELATED"/>
    <property type="match status" value="1"/>
</dbReference>
<feature type="transmembrane region" description="Helical" evidence="7">
    <location>
        <begin position="26"/>
        <end position="48"/>
    </location>
</feature>
<evidence type="ECO:0000256" key="3">
    <source>
        <dbReference type="ARBA" id="ARBA00022692"/>
    </source>
</evidence>
<dbReference type="PATRIC" id="fig|1432052.4.peg.2135"/>
<comment type="subcellular location">
    <subcellularLocation>
        <location evidence="1">Cell membrane</location>
        <topology evidence="1">Multi-pass membrane protein</topology>
    </subcellularLocation>
</comment>
<organism evidence="9 10">
    <name type="scientific">Eisenbergiella tayi</name>
    <dbReference type="NCBI Taxonomy" id="1432052"/>
    <lineage>
        <taxon>Bacteria</taxon>
        <taxon>Bacillati</taxon>
        <taxon>Bacillota</taxon>
        <taxon>Clostridia</taxon>
        <taxon>Lachnospirales</taxon>
        <taxon>Lachnospiraceae</taxon>
        <taxon>Eisenbergiella</taxon>
    </lineage>
</organism>
<dbReference type="Proteomes" id="UP000094067">
    <property type="component" value="Unassembled WGS sequence"/>
</dbReference>
<feature type="transmembrane region" description="Helical" evidence="7">
    <location>
        <begin position="728"/>
        <end position="750"/>
    </location>
</feature>
<dbReference type="InterPro" id="IPR003838">
    <property type="entry name" value="ABC3_permease_C"/>
</dbReference>
<comment type="similarity">
    <text evidence="6">Belongs to the ABC-4 integral membrane protein family.</text>
</comment>
<protein>
    <submittedName>
        <fullName evidence="9">FtsX-like permease family protein</fullName>
    </submittedName>
</protein>